<dbReference type="EMBL" id="JALGCL010000005">
    <property type="protein sequence ID" value="MCJ0826680.1"/>
    <property type="molecule type" value="Genomic_DNA"/>
</dbReference>
<sequence>MTKGSIAMAVAVAIVLGTLGYRLGVGRAQGDELKAIEQRLAAMEARQHKLEGGYLNRTSREELATQLGYHASRGTGPANRARDLEPRPPSRTPQAAAADARQRLQALRQTFDKDPVNARWASNTRMQVEDTIASIVEQGTVVPRAVQTDCRSHSCMISLDLLDSTESDRLSESLLSDLAGILPTATLIEVPSADGKRTELHILATTRKSQSRRTPRG</sequence>
<accession>A0ABT0A6R4</accession>
<dbReference type="RefSeq" id="WP_243322420.1">
    <property type="nucleotide sequence ID" value="NZ_JALGCL010000005.1"/>
</dbReference>
<name>A0ABT0A6R4_9GAMM</name>
<keyword evidence="3" id="KW-1185">Reference proteome</keyword>
<evidence type="ECO:0000313" key="3">
    <source>
        <dbReference type="Proteomes" id="UP001165423"/>
    </source>
</evidence>
<proteinExistence type="predicted"/>
<feature type="region of interest" description="Disordered" evidence="1">
    <location>
        <begin position="68"/>
        <end position="96"/>
    </location>
</feature>
<dbReference type="Proteomes" id="UP001165423">
    <property type="component" value="Unassembled WGS sequence"/>
</dbReference>
<evidence type="ECO:0000313" key="2">
    <source>
        <dbReference type="EMBL" id="MCJ0826680.1"/>
    </source>
</evidence>
<evidence type="ECO:0000256" key="1">
    <source>
        <dbReference type="SAM" id="MobiDB-lite"/>
    </source>
</evidence>
<organism evidence="2 3">
    <name type="scientific">Cognatiluteimonas sedimenti</name>
    <dbReference type="NCBI Taxonomy" id="2927791"/>
    <lineage>
        <taxon>Bacteria</taxon>
        <taxon>Pseudomonadati</taxon>
        <taxon>Pseudomonadota</taxon>
        <taxon>Gammaproteobacteria</taxon>
        <taxon>Lysobacterales</taxon>
        <taxon>Lysobacteraceae</taxon>
        <taxon>Cognatiluteimonas</taxon>
    </lineage>
</organism>
<comment type="caution">
    <text evidence="2">The sequence shown here is derived from an EMBL/GenBank/DDBJ whole genome shotgun (WGS) entry which is preliminary data.</text>
</comment>
<reference evidence="2 3" key="1">
    <citation type="submission" date="2022-03" db="EMBL/GenBank/DDBJ databases">
        <title>Luteimonas soily sp. nov., a novel bacterium isolated from the soil.</title>
        <authorList>
            <person name="Zhang X."/>
        </authorList>
    </citation>
    <scope>NUCLEOTIDE SEQUENCE [LARGE SCALE GENOMIC DNA]</scope>
    <source>
        <strain evidence="2 3">50</strain>
    </source>
</reference>
<gene>
    <name evidence="2" type="ORF">MQC88_12075</name>
</gene>
<protein>
    <submittedName>
        <fullName evidence="2">Uncharacterized protein</fullName>
    </submittedName>
</protein>